<dbReference type="GO" id="GO:0003700">
    <property type="term" value="F:DNA-binding transcription factor activity"/>
    <property type="evidence" value="ECO:0007669"/>
    <property type="project" value="TreeGrafter"/>
</dbReference>
<feature type="domain" description="HTH cro/C1-type" evidence="2">
    <location>
        <begin position="13"/>
        <end position="67"/>
    </location>
</feature>
<protein>
    <recommendedName>
        <fullName evidence="2">HTH cro/C1-type domain-containing protein</fullName>
    </recommendedName>
</protein>
<sequence length="115" mass="13164">MKRELNKIVGLRIKRARENAGLTQETLAELADRTKEAISNVERGVNLPSLETLNRICEITNVNIGMMLEDTDRSPNFVDLKMQIDLHLLKLTENELKLLLTILDAISEQRKDRPI</sequence>
<dbReference type="EMBL" id="CABFVH010000021">
    <property type="protein sequence ID" value="VUF13573.1"/>
    <property type="molecule type" value="Genomic_DNA"/>
</dbReference>
<dbReference type="AlphaFoldDB" id="A0A564FZG7"/>
<evidence type="ECO:0000313" key="5">
    <source>
        <dbReference type="Proteomes" id="UP000401717"/>
    </source>
</evidence>
<reference evidence="3" key="3">
    <citation type="submission" date="2021-08" db="EMBL/GenBank/DDBJ databases">
        <authorList>
            <person name="Tani A."/>
            <person name="Ola A."/>
            <person name="Ogura Y."/>
            <person name="Katsura K."/>
            <person name="Hayashi T."/>
        </authorList>
    </citation>
    <scope>NUCLEOTIDE SEQUENCE</scope>
    <source>
        <strain evidence="3">DSM 22415</strain>
    </source>
</reference>
<evidence type="ECO:0000313" key="6">
    <source>
        <dbReference type="Proteomes" id="UP001055303"/>
    </source>
</evidence>
<dbReference type="SMART" id="SM00530">
    <property type="entry name" value="HTH_XRE"/>
    <property type="match status" value="1"/>
</dbReference>
<dbReference type="Proteomes" id="UP000401717">
    <property type="component" value="Unassembled WGS sequence"/>
</dbReference>
<evidence type="ECO:0000313" key="3">
    <source>
        <dbReference type="EMBL" id="GJD57069.1"/>
    </source>
</evidence>
<dbReference type="InterPro" id="IPR050807">
    <property type="entry name" value="TransReg_Diox_bact_type"/>
</dbReference>
<reference evidence="4 5" key="1">
    <citation type="submission" date="2019-06" db="EMBL/GenBank/DDBJ databases">
        <authorList>
            <person name="Rodrigo-Torres L."/>
            <person name="Arahal R. D."/>
            <person name="Lucena T."/>
        </authorList>
    </citation>
    <scope>NUCLEOTIDE SEQUENCE [LARGE SCALE GENOMIC DNA]</scope>
    <source>
        <strain evidence="4 5">SW08-7</strain>
    </source>
</reference>
<proteinExistence type="predicted"/>
<evidence type="ECO:0000256" key="1">
    <source>
        <dbReference type="ARBA" id="ARBA00023125"/>
    </source>
</evidence>
<dbReference type="GO" id="GO:0003677">
    <property type="term" value="F:DNA binding"/>
    <property type="evidence" value="ECO:0007669"/>
    <property type="project" value="UniProtKB-KW"/>
</dbReference>
<dbReference type="Proteomes" id="UP001055303">
    <property type="component" value="Unassembled WGS sequence"/>
</dbReference>
<dbReference type="Pfam" id="PF01381">
    <property type="entry name" value="HTH_3"/>
    <property type="match status" value="1"/>
</dbReference>
<keyword evidence="1" id="KW-0238">DNA-binding</keyword>
<accession>A0A564FZG7</accession>
<dbReference type="Gene3D" id="1.10.260.40">
    <property type="entry name" value="lambda repressor-like DNA-binding domains"/>
    <property type="match status" value="1"/>
</dbReference>
<dbReference type="InterPro" id="IPR010982">
    <property type="entry name" value="Lambda_DNA-bd_dom_sf"/>
</dbReference>
<name>A0A564FZG7_9HYPH</name>
<dbReference type="PANTHER" id="PTHR46797">
    <property type="entry name" value="HTH-TYPE TRANSCRIPTIONAL REGULATOR"/>
    <property type="match status" value="1"/>
</dbReference>
<evidence type="ECO:0000259" key="2">
    <source>
        <dbReference type="PROSITE" id="PS50943"/>
    </source>
</evidence>
<dbReference type="PROSITE" id="PS50943">
    <property type="entry name" value="HTH_CROC1"/>
    <property type="match status" value="1"/>
</dbReference>
<dbReference type="InterPro" id="IPR001387">
    <property type="entry name" value="Cro/C1-type_HTH"/>
</dbReference>
<gene>
    <name evidence="3" type="ORF">IFDJLNFL_2969</name>
    <name evidence="4" type="ORF">MTDSW087_03280</name>
</gene>
<evidence type="ECO:0000313" key="4">
    <source>
        <dbReference type="EMBL" id="VUF13573.1"/>
    </source>
</evidence>
<dbReference type="SUPFAM" id="SSF47413">
    <property type="entry name" value="lambda repressor-like DNA-binding domains"/>
    <property type="match status" value="1"/>
</dbReference>
<dbReference type="OrthoDB" id="2986852at2"/>
<dbReference type="PANTHER" id="PTHR46797:SF1">
    <property type="entry name" value="METHYLPHOSPHONATE SYNTHASE"/>
    <property type="match status" value="1"/>
</dbReference>
<dbReference type="GO" id="GO:0005829">
    <property type="term" value="C:cytosol"/>
    <property type="evidence" value="ECO:0007669"/>
    <property type="project" value="TreeGrafter"/>
</dbReference>
<reference evidence="3" key="2">
    <citation type="journal article" date="2021" name="Front. Microbiol.">
        <title>Comprehensive Comparative Genomics and Phenotyping of Methylobacterium Species.</title>
        <authorList>
            <person name="Alessa O."/>
            <person name="Ogura Y."/>
            <person name="Fujitani Y."/>
            <person name="Takami H."/>
            <person name="Hayashi T."/>
            <person name="Sahin N."/>
            <person name="Tani A."/>
        </authorList>
    </citation>
    <scope>NUCLEOTIDE SEQUENCE</scope>
    <source>
        <strain evidence="3">DSM 22415</strain>
    </source>
</reference>
<dbReference type="RefSeq" id="WP_144765723.1">
    <property type="nucleotide sequence ID" value="NZ_BPQI01000086.1"/>
</dbReference>
<keyword evidence="6" id="KW-1185">Reference proteome</keyword>
<dbReference type="CDD" id="cd00093">
    <property type="entry name" value="HTH_XRE"/>
    <property type="match status" value="1"/>
</dbReference>
<organism evidence="4 5">
    <name type="scientific">Methylobacterium dankookense</name>
    <dbReference type="NCBI Taxonomy" id="560405"/>
    <lineage>
        <taxon>Bacteria</taxon>
        <taxon>Pseudomonadati</taxon>
        <taxon>Pseudomonadota</taxon>
        <taxon>Alphaproteobacteria</taxon>
        <taxon>Hyphomicrobiales</taxon>
        <taxon>Methylobacteriaceae</taxon>
        <taxon>Methylobacterium</taxon>
    </lineage>
</organism>
<dbReference type="EMBL" id="BPQI01000086">
    <property type="protein sequence ID" value="GJD57069.1"/>
    <property type="molecule type" value="Genomic_DNA"/>
</dbReference>